<reference evidence="5 6" key="1">
    <citation type="submission" date="2021-06" db="EMBL/GenBank/DDBJ databases">
        <title>Actinomycetes sequencing.</title>
        <authorList>
            <person name="Shan Q."/>
        </authorList>
    </citation>
    <scope>NUCLEOTIDE SEQUENCE [LARGE SCALE GENOMIC DNA]</scope>
    <source>
        <strain evidence="5 6">NEAU-G5</strain>
    </source>
</reference>
<name>A0ABS6B392_9NOCA</name>
<gene>
    <name evidence="5" type="ORF">KO481_24005</name>
</gene>
<proteinExistence type="inferred from homology"/>
<accession>A0ABS6B392</accession>
<evidence type="ECO:0000256" key="3">
    <source>
        <dbReference type="ARBA" id="ARBA00023295"/>
    </source>
</evidence>
<dbReference type="PANTHER" id="PTHR34135:SF2">
    <property type="entry name" value="LYSOZYME"/>
    <property type="match status" value="1"/>
</dbReference>
<dbReference type="InterPro" id="IPR018077">
    <property type="entry name" value="Glyco_hydro_fam25_subgr"/>
</dbReference>
<comment type="similarity">
    <text evidence="1">Belongs to the glycosyl hydrolase 25 family.</text>
</comment>
<dbReference type="EMBL" id="JAHKNI010000008">
    <property type="protein sequence ID" value="MBU3064583.1"/>
    <property type="molecule type" value="Genomic_DNA"/>
</dbReference>
<dbReference type="SUPFAM" id="SSF51445">
    <property type="entry name" value="(Trans)glycosidases"/>
    <property type="match status" value="1"/>
</dbReference>
<dbReference type="PROSITE" id="PS51904">
    <property type="entry name" value="GLYCOSYL_HYDROL_F25_2"/>
    <property type="match status" value="1"/>
</dbReference>
<evidence type="ECO:0000256" key="4">
    <source>
        <dbReference type="SAM" id="MobiDB-lite"/>
    </source>
</evidence>
<dbReference type="InterPro" id="IPR017853">
    <property type="entry name" value="GH"/>
</dbReference>
<sequence>MTLFGIDISNYQANINLGEVAKEGFSWVEAKVSEGNYYKDPTWAANQSAAAQAGIAIIGYHYAIASDSPASQVQNWQANGGPNVCMIDFENNSGNINDYWALVNAFNAAGVTVALSYIPQWYWSQIGSPDLSKVPGLVSSAYPGGTGYASQIYANAGGDSGEGWASYGGGNPVIWQFTDQASVAGMTVDADAFRGSASDLATLLGGQGTGGGWLMALTDAQQADLYQKVCDIWDQLRGPNGAGWPQLGQNASGANLTLVDAIAWIKTDLETNQPSGSGSGSGSGATSASPTT</sequence>
<keyword evidence="6" id="KW-1185">Reference proteome</keyword>
<protein>
    <recommendedName>
        <fullName evidence="7">Lysozyme</fullName>
    </recommendedName>
</protein>
<feature type="region of interest" description="Disordered" evidence="4">
    <location>
        <begin position="270"/>
        <end position="292"/>
    </location>
</feature>
<dbReference type="PANTHER" id="PTHR34135">
    <property type="entry name" value="LYSOZYME"/>
    <property type="match status" value="1"/>
</dbReference>
<comment type="caution">
    <text evidence="5">The sequence shown here is derived from an EMBL/GenBank/DDBJ whole genome shotgun (WGS) entry which is preliminary data.</text>
</comment>
<evidence type="ECO:0008006" key="7">
    <source>
        <dbReference type="Google" id="ProtNLM"/>
    </source>
</evidence>
<dbReference type="RefSeq" id="WP_215919887.1">
    <property type="nucleotide sequence ID" value="NZ_JAHKNI010000008.1"/>
</dbReference>
<dbReference type="Pfam" id="PF01183">
    <property type="entry name" value="Glyco_hydro_25"/>
    <property type="match status" value="1"/>
</dbReference>
<dbReference type="InterPro" id="IPR002053">
    <property type="entry name" value="Glyco_hydro_25"/>
</dbReference>
<dbReference type="Gene3D" id="3.20.20.80">
    <property type="entry name" value="Glycosidases"/>
    <property type="match status" value="1"/>
</dbReference>
<keyword evidence="3" id="KW-0326">Glycosidase</keyword>
<keyword evidence="2" id="KW-0378">Hydrolase</keyword>
<evidence type="ECO:0000256" key="2">
    <source>
        <dbReference type="ARBA" id="ARBA00022801"/>
    </source>
</evidence>
<evidence type="ECO:0000256" key="1">
    <source>
        <dbReference type="ARBA" id="ARBA00010646"/>
    </source>
</evidence>
<organism evidence="5 6">
    <name type="scientific">Nocardia albiluteola</name>
    <dbReference type="NCBI Taxonomy" id="2842303"/>
    <lineage>
        <taxon>Bacteria</taxon>
        <taxon>Bacillati</taxon>
        <taxon>Actinomycetota</taxon>
        <taxon>Actinomycetes</taxon>
        <taxon>Mycobacteriales</taxon>
        <taxon>Nocardiaceae</taxon>
        <taxon>Nocardia</taxon>
    </lineage>
</organism>
<dbReference type="Proteomes" id="UP000733379">
    <property type="component" value="Unassembled WGS sequence"/>
</dbReference>
<dbReference type="SMART" id="SM00641">
    <property type="entry name" value="Glyco_25"/>
    <property type="match status" value="1"/>
</dbReference>
<evidence type="ECO:0000313" key="5">
    <source>
        <dbReference type="EMBL" id="MBU3064583.1"/>
    </source>
</evidence>
<evidence type="ECO:0000313" key="6">
    <source>
        <dbReference type="Proteomes" id="UP000733379"/>
    </source>
</evidence>